<organism evidence="1 2">
    <name type="scientific">Peronospora matthiolae</name>
    <dbReference type="NCBI Taxonomy" id="2874970"/>
    <lineage>
        <taxon>Eukaryota</taxon>
        <taxon>Sar</taxon>
        <taxon>Stramenopiles</taxon>
        <taxon>Oomycota</taxon>
        <taxon>Peronosporomycetes</taxon>
        <taxon>Peronosporales</taxon>
        <taxon>Peronosporaceae</taxon>
        <taxon>Peronospora</taxon>
    </lineage>
</organism>
<proteinExistence type="predicted"/>
<gene>
    <name evidence="1" type="ORF">PM001_LOCUS21452</name>
</gene>
<dbReference type="Proteomes" id="UP001162060">
    <property type="component" value="Unassembled WGS sequence"/>
</dbReference>
<accession>A0AAV1URL2</accession>
<reference evidence="1" key="1">
    <citation type="submission" date="2024-01" db="EMBL/GenBank/DDBJ databases">
        <authorList>
            <person name="Webb A."/>
        </authorList>
    </citation>
    <scope>NUCLEOTIDE SEQUENCE</scope>
    <source>
        <strain evidence="1">Pm1</strain>
    </source>
</reference>
<evidence type="ECO:0000313" key="1">
    <source>
        <dbReference type="EMBL" id="CAK7936302.1"/>
    </source>
</evidence>
<evidence type="ECO:0000313" key="2">
    <source>
        <dbReference type="Proteomes" id="UP001162060"/>
    </source>
</evidence>
<dbReference type="EMBL" id="CAKLBY020000224">
    <property type="protein sequence ID" value="CAK7936302.1"/>
    <property type="molecule type" value="Genomic_DNA"/>
</dbReference>
<protein>
    <submittedName>
        <fullName evidence="1">Uncharacterized protein</fullName>
    </submittedName>
</protein>
<sequence length="103" mass="11744">MNADVDRIDINDDDDDDAGKFSIFNDCQSEDDDALTGKDNVLSSVNTKRTAVNKDKAAKEFLLTREAVVRFVQDSIADALDRQKRKMKTIMEEQMFFSLMKET</sequence>
<name>A0AAV1URL2_9STRA</name>
<dbReference type="AlphaFoldDB" id="A0AAV1URL2"/>
<comment type="caution">
    <text evidence="1">The sequence shown here is derived from an EMBL/GenBank/DDBJ whole genome shotgun (WGS) entry which is preliminary data.</text>
</comment>